<protein>
    <recommendedName>
        <fullName evidence="12">Packaging protein 1</fullName>
    </recommendedName>
    <alternativeName>
        <fullName evidence="12">Packaging protein IVa2</fullName>
    </alternativeName>
</protein>
<dbReference type="HAMAP" id="MF_04057">
    <property type="entry name" value="ADV_PKG1"/>
    <property type="match status" value="1"/>
</dbReference>
<feature type="region of interest" description="Disordered" evidence="13">
    <location>
        <begin position="1"/>
        <end position="30"/>
    </location>
</feature>
<comment type="subcellular location">
    <subcellularLocation>
        <location evidence="12">Virion</location>
    </subcellularLocation>
    <subcellularLocation>
        <location evidence="12">Host nucleus</location>
        <location evidence="12">Host nucleoplasm</location>
    </subcellularLocation>
    <subcellularLocation>
        <location evidence="12">Host nucleus</location>
        <location evidence="12">Host nucleolus</location>
    </subcellularLocation>
    <text evidence="12">Located at a unique vertex of the capsid. Present in about 6-8 copies per virion.</text>
</comment>
<dbReference type="GO" id="GO:0019076">
    <property type="term" value="P:viral release from host cell"/>
    <property type="evidence" value="ECO:0007669"/>
    <property type="project" value="UniProtKB-UniRule"/>
</dbReference>
<comment type="induction">
    <text evidence="12">Expressed in the intermediate phase of the viral replicative cycle.</text>
</comment>
<evidence type="ECO:0000256" key="9">
    <source>
        <dbReference type="ARBA" id="ARBA00023159"/>
    </source>
</evidence>
<keyword evidence="8 12" id="KW-0238">DNA-binding</keyword>
<dbReference type="GO" id="GO:0044423">
    <property type="term" value="C:virion component"/>
    <property type="evidence" value="ECO:0007669"/>
    <property type="project" value="UniProtKB-UniRule"/>
</dbReference>
<feature type="region of interest" description="DNA-binding" evidence="12">
    <location>
        <begin position="437"/>
        <end position="443"/>
    </location>
</feature>
<evidence type="ECO:0000313" key="14">
    <source>
        <dbReference type="EMBL" id="SMG83439.1"/>
    </source>
</evidence>
<evidence type="ECO:0000256" key="8">
    <source>
        <dbReference type="ARBA" id="ARBA00023125"/>
    </source>
</evidence>
<dbReference type="GO" id="GO:0006351">
    <property type="term" value="P:DNA-templated transcription"/>
    <property type="evidence" value="ECO:0007669"/>
    <property type="project" value="UniProtKB-UniRule"/>
</dbReference>
<evidence type="ECO:0000256" key="6">
    <source>
        <dbReference type="ARBA" id="ARBA00022844"/>
    </source>
</evidence>
<dbReference type="KEGG" id="vg:41902944"/>
<dbReference type="GO" id="GO:0006355">
    <property type="term" value="P:regulation of DNA-templated transcription"/>
    <property type="evidence" value="ECO:0007669"/>
    <property type="project" value="UniProtKB-UniRule"/>
</dbReference>
<evidence type="ECO:0000256" key="7">
    <source>
        <dbReference type="ARBA" id="ARBA00023015"/>
    </source>
</evidence>
<evidence type="ECO:0000313" key="15">
    <source>
        <dbReference type="Proteomes" id="UP000272067"/>
    </source>
</evidence>
<keyword evidence="1 12" id="KW-0597">Phosphoprotein</keyword>
<feature type="binding site" evidence="12">
    <location>
        <begin position="168"/>
        <end position="175"/>
    </location>
    <ligand>
        <name>ATP</name>
        <dbReference type="ChEBI" id="CHEBI:30616"/>
    </ligand>
</feature>
<dbReference type="GO" id="GO:0003677">
    <property type="term" value="F:DNA binding"/>
    <property type="evidence" value="ECO:0007669"/>
    <property type="project" value="UniProtKB-UniRule"/>
</dbReference>
<keyword evidence="5 12" id="KW-0067">ATP-binding</keyword>
<keyword evidence="6 12" id="KW-0946">Virion</keyword>
<dbReference type="EMBL" id="LT841149">
    <property type="protein sequence ID" value="SMG83439.1"/>
    <property type="molecule type" value="Genomic_DNA"/>
</dbReference>
<dbReference type="SUPFAM" id="SSF52540">
    <property type="entry name" value="P-loop containing nucleoside triphosphate hydrolases"/>
    <property type="match status" value="2"/>
</dbReference>
<keyword evidence="15" id="KW-1185">Reference proteome</keyword>
<evidence type="ECO:0000256" key="1">
    <source>
        <dbReference type="ARBA" id="ARBA00022553"/>
    </source>
</evidence>
<dbReference type="GO" id="GO:0044095">
    <property type="term" value="C:host cell nucleoplasm"/>
    <property type="evidence" value="ECO:0007669"/>
    <property type="project" value="UniProtKB-SubCell"/>
</dbReference>
<evidence type="ECO:0000256" key="2">
    <source>
        <dbReference type="ARBA" id="ARBA00022562"/>
    </source>
</evidence>
<dbReference type="Pfam" id="PF02456">
    <property type="entry name" value="Adeno_IVa2"/>
    <property type="match status" value="1"/>
</dbReference>
<keyword evidence="4 12" id="KW-0547">Nucleotide-binding</keyword>
<comment type="subunit">
    <text evidence="12">Homodimer. Part of a genome packaging complex composed of packaging proteins 1, 2 and 3; this complex specifically binds to the packaging sequence on the left end of viral genomic DNA and performs packaging of the viral genome. Interacts with protein 33K.</text>
</comment>
<evidence type="ECO:0000256" key="11">
    <source>
        <dbReference type="ARBA" id="ARBA00023219"/>
    </source>
</evidence>
<evidence type="ECO:0000256" key="4">
    <source>
        <dbReference type="ARBA" id="ARBA00022741"/>
    </source>
</evidence>
<keyword evidence="7 12" id="KW-0805">Transcription regulation</keyword>
<dbReference type="InterPro" id="IPR003389">
    <property type="entry name" value="Adeno_IVa2"/>
</dbReference>
<dbReference type="GO" id="GO:0005524">
    <property type="term" value="F:ATP binding"/>
    <property type="evidence" value="ECO:0007669"/>
    <property type="project" value="UniProtKB-UniRule"/>
</dbReference>
<keyword evidence="11 12" id="KW-0231">Viral genome packaging</keyword>
<evidence type="ECO:0000256" key="3">
    <source>
        <dbReference type="ARBA" id="ARBA00022612"/>
    </source>
</evidence>
<evidence type="ECO:0000256" key="10">
    <source>
        <dbReference type="ARBA" id="ARBA00023163"/>
    </source>
</evidence>
<dbReference type="GO" id="GO:0044196">
    <property type="term" value="C:host cell nucleolus"/>
    <property type="evidence" value="ECO:0007669"/>
    <property type="project" value="UniProtKB-SubCell"/>
</dbReference>
<proteinExistence type="evidence at transcript level"/>
<dbReference type="GeneID" id="41902944"/>
<evidence type="ECO:0000256" key="5">
    <source>
        <dbReference type="ARBA" id="ARBA00022840"/>
    </source>
</evidence>
<dbReference type="Proteomes" id="UP000272067">
    <property type="component" value="Segment"/>
</dbReference>
<keyword evidence="2 12" id="KW-1048">Host nucleus</keyword>
<organism evidence="14 15">
    <name type="scientific">Bottlenose dolphin adenovirus 1</name>
    <dbReference type="NCBI Taxonomy" id="1714377"/>
    <lineage>
        <taxon>Viruses</taxon>
        <taxon>Varidnaviria</taxon>
        <taxon>Bamfordvirae</taxon>
        <taxon>Preplasmiviricota</taxon>
        <taxon>Polisuviricotina</taxon>
        <taxon>Pharingeaviricetes</taxon>
        <taxon>Rowavirales</taxon>
        <taxon>Adenoviridae</taxon>
        <taxon>Mastadenovirus</taxon>
        <taxon>Mastadenovirus delphini</taxon>
        <taxon>Dolphin mastadenovirus B</taxon>
    </lineage>
</organism>
<dbReference type="GO" id="GO:0019083">
    <property type="term" value="P:viral transcription"/>
    <property type="evidence" value="ECO:0007669"/>
    <property type="project" value="UniProtKB-UniRule"/>
</dbReference>
<sequence>METKGKHRLKKNGESEENAGECQPERSSFHSYRNNFEKNNSALERQNLKRTYFSKSSSLFSKQPESKKSKCMPNEFAVGCIEKLWKKITDLQQSFENMSYAEGLKTLKNFSSVNELLSLGGENLICDLCNINEKIDENLRKCYSLLSPSGTCLSLNYSTQPVIGIVYGPTGCGKSQLLRNILSMQLLNPTPETVFFITPQLDMIPPQEITAWKTQICEGNYQAGLDHTFIPQSNALIPQFIPLPYTALTEEKNYDVTHPENIFAQAASKGPIAIIIDECMENLGGHKSIAQFFHAFPSKLHEKFPKCSGYSVLVVLHNMNPRRDLAGNISTLKIQAKYHIISPKMQPTQLNRFINIYTKSLPLPISLLLKDIFNFHQQQGKYDWIIYNTVPDHESFTWSYFHPQEGIYPMYLNVQCEILKALEKIHKVITDRERWRRYYYSNK</sequence>
<comment type="similarity">
    <text evidence="12">Belongs to the adenoviridae packaging protein 1 family.</text>
</comment>
<feature type="compositionally biased region" description="Basic residues" evidence="13">
    <location>
        <begin position="1"/>
        <end position="10"/>
    </location>
</feature>
<dbReference type="GO" id="GO:0098035">
    <property type="term" value="P:viral DNA genome packaging via site-specific sequence recognition"/>
    <property type="evidence" value="ECO:0007669"/>
    <property type="project" value="UniProtKB-UniRule"/>
</dbReference>
<gene>
    <name evidence="12" type="primary">IVa2</name>
</gene>
<reference evidence="15" key="1">
    <citation type="submission" date="2017-04" db="EMBL/GenBank/DDBJ databases">
        <authorList>
            <person name="Hayer J."/>
            <person name="Malmberg M."/>
            <person name="Hayer J."/>
        </authorList>
    </citation>
    <scope>NUCLEOTIDE SEQUENCE [LARGE SCALE GENOMIC DNA]</scope>
</reference>
<name>A0A1X7MPI1_9ADEN</name>
<keyword evidence="9 12" id="KW-0010">Activator</keyword>
<keyword evidence="10 12" id="KW-0804">Transcription</keyword>
<dbReference type="GO" id="GO:0039708">
    <property type="term" value="P:nuclear capsid assembly"/>
    <property type="evidence" value="ECO:0007669"/>
    <property type="project" value="UniProtKB-UniRule"/>
</dbReference>
<comment type="function">
    <text evidence="12">Component of the packaging machinery which encapsidates the viral DNA into preformed capsids and transcriptional activator of the viral major late promoter (MLP). Binds, along with packaging proteins 2 and 3, to the specific packaging sequence on the left end of viral genomic DNA and displays ATPase activity thereby providing the power stroke of the packaging machinery. The activity of packaging protein IVa2 is stimulated by protein 33K which acts as a terminase. May be the protein that pumps DNA into the capsid powered by ATP hydrolysis. Specifically binds to the 5'-CG-3' nucleotides of the repeats making up the packaging sequence. Component of the DEF-A and DEF-B transcription factors that bind downstream elements of the major late promoter (MLP), and stimulate transcription from the MLP after initiation of viral DNA replication. DEF-A is a heterodimer packaging proteins 1 and 2 and DEF-B is a homodimer of packaging protein 1.</text>
</comment>
<accession>A0A1X7MPI1</accession>
<evidence type="ECO:0000256" key="13">
    <source>
        <dbReference type="SAM" id="MobiDB-lite"/>
    </source>
</evidence>
<dbReference type="InterPro" id="IPR027417">
    <property type="entry name" value="P-loop_NTPase"/>
</dbReference>
<dbReference type="RefSeq" id="YP_009704121.1">
    <property type="nucleotide sequence ID" value="NC_044960.1"/>
</dbReference>
<keyword evidence="3 12" id="KW-1188">Viral release from host cell</keyword>
<evidence type="ECO:0000256" key="12">
    <source>
        <dbReference type="HAMAP-Rule" id="MF_04057"/>
    </source>
</evidence>